<evidence type="ECO:0000313" key="4">
    <source>
        <dbReference type="Proteomes" id="UP000324629"/>
    </source>
</evidence>
<evidence type="ECO:0000256" key="2">
    <source>
        <dbReference type="SAM" id="MobiDB-lite"/>
    </source>
</evidence>
<organism evidence="3 4">
    <name type="scientific">Paragonimus westermani</name>
    <dbReference type="NCBI Taxonomy" id="34504"/>
    <lineage>
        <taxon>Eukaryota</taxon>
        <taxon>Metazoa</taxon>
        <taxon>Spiralia</taxon>
        <taxon>Lophotrochozoa</taxon>
        <taxon>Platyhelminthes</taxon>
        <taxon>Trematoda</taxon>
        <taxon>Digenea</taxon>
        <taxon>Plagiorchiida</taxon>
        <taxon>Troglotremata</taxon>
        <taxon>Troglotrematidae</taxon>
        <taxon>Paragonimus</taxon>
    </lineage>
</organism>
<dbReference type="EMBL" id="QNGE01000888">
    <property type="protein sequence ID" value="KAA3678980.1"/>
    <property type="molecule type" value="Genomic_DNA"/>
</dbReference>
<reference evidence="3 4" key="1">
    <citation type="journal article" date="2019" name="Gigascience">
        <title>Whole-genome sequence of the oriental lung fluke Paragonimus westermani.</title>
        <authorList>
            <person name="Oey H."/>
            <person name="Zakrzewski M."/>
            <person name="Narain K."/>
            <person name="Devi K.R."/>
            <person name="Agatsuma T."/>
            <person name="Nawaratna S."/>
            <person name="Gobert G.N."/>
            <person name="Jones M.K."/>
            <person name="Ragan M.A."/>
            <person name="McManus D.P."/>
            <person name="Krause L."/>
        </authorList>
    </citation>
    <scope>NUCLEOTIDE SEQUENCE [LARGE SCALE GENOMIC DNA]</scope>
    <source>
        <strain evidence="3 4">IND2009</strain>
    </source>
</reference>
<dbReference type="PANTHER" id="PTHR46697:SF1">
    <property type="entry name" value="FORMIN-BINDING PROTEIN 4"/>
    <property type="match status" value="1"/>
</dbReference>
<gene>
    <name evidence="3" type="ORF">DEA37_0010179</name>
</gene>
<evidence type="ECO:0000313" key="3">
    <source>
        <dbReference type="EMBL" id="KAA3678980.1"/>
    </source>
</evidence>
<feature type="compositionally biased region" description="Polar residues" evidence="2">
    <location>
        <begin position="174"/>
        <end position="200"/>
    </location>
</feature>
<keyword evidence="4" id="KW-1185">Reference proteome</keyword>
<dbReference type="AlphaFoldDB" id="A0A5J4NUX4"/>
<comment type="caution">
    <text evidence="3">The sequence shown here is derived from an EMBL/GenBank/DDBJ whole genome shotgun (WGS) entry which is preliminary data.</text>
</comment>
<feature type="compositionally biased region" description="Basic residues" evidence="2">
    <location>
        <begin position="94"/>
        <end position="113"/>
    </location>
</feature>
<keyword evidence="1" id="KW-0175">Coiled coil</keyword>
<name>A0A5J4NUX4_9TREM</name>
<feature type="compositionally biased region" description="Basic and acidic residues" evidence="2">
    <location>
        <begin position="402"/>
        <end position="412"/>
    </location>
</feature>
<dbReference type="Proteomes" id="UP000324629">
    <property type="component" value="Unassembled WGS sequence"/>
</dbReference>
<protein>
    <submittedName>
        <fullName evidence="3">Uncharacterized protein</fullName>
    </submittedName>
</protein>
<sequence>MTVLQESLGLHLKLKDFLAEVDAISVFCPQPAAPAPVCEWTVQVNPLTQLPVYRHINSGETQTEMPDDYKRYLSEFDEYLQMQGSPSIRNRVQSVRRKRKHSSSHQKSLRKSKQPIATKKIPEIGCNVYSGVPGIIGYSDSSEEEDALNPDSLSPRLVGTASQQCVLEREVSRDISSQPTSGREDSSIGSQLPHSLQSDAVSADPVIQSTKHDPQLDPGSASPNPLDAKESLWLNKTKRKRSLVKKAEAMMTKLTSGHMDFSSVGPLSVLFLQLATRFEDWQSGMLPTDKFAQLLKQMKAEMMNYMVSDVSFSWRCHWSWEGKRLYKTYLPCAGQRESAEGIRSAGHTDVFTMEENQGATPMDCHPSICSKEVRVKLVDYESPKKTNPHLNDDPNPSCTPNHRVDSPYHPLEKCNGQSADDIRRRRAEHLNAQLAEFELACQQLEQELNASHHDLLDPSNQNDGAS</sequence>
<feature type="coiled-coil region" evidence="1">
    <location>
        <begin position="427"/>
        <end position="454"/>
    </location>
</feature>
<feature type="region of interest" description="Disordered" evidence="2">
    <location>
        <begin position="381"/>
        <end position="416"/>
    </location>
</feature>
<dbReference type="InterPro" id="IPR053076">
    <property type="entry name" value="WW_domain_protein"/>
</dbReference>
<feature type="region of interest" description="Disordered" evidence="2">
    <location>
        <begin position="140"/>
        <end position="228"/>
    </location>
</feature>
<feature type="region of interest" description="Disordered" evidence="2">
    <location>
        <begin position="87"/>
        <end position="116"/>
    </location>
</feature>
<accession>A0A5J4NUX4</accession>
<dbReference type="PANTHER" id="PTHR46697">
    <property type="entry name" value="FORMIN-BINDING PROTEIN 4"/>
    <property type="match status" value="1"/>
</dbReference>
<evidence type="ECO:0000256" key="1">
    <source>
        <dbReference type="SAM" id="Coils"/>
    </source>
</evidence>
<proteinExistence type="predicted"/>